<dbReference type="InterPro" id="IPR001480">
    <property type="entry name" value="Bulb-type_lectin_dom"/>
</dbReference>
<feature type="chain" id="PRO_5013146199" evidence="3">
    <location>
        <begin position="27"/>
        <end position="351"/>
    </location>
</feature>
<evidence type="ECO:0000259" key="4">
    <source>
        <dbReference type="PROSITE" id="PS50927"/>
    </source>
</evidence>
<feature type="signal peptide" evidence="3">
    <location>
        <begin position="1"/>
        <end position="26"/>
    </location>
</feature>
<keyword evidence="2" id="KW-0325">Glycoprotein</keyword>
<evidence type="ECO:0000313" key="6">
    <source>
        <dbReference type="Proteomes" id="UP000215914"/>
    </source>
</evidence>
<dbReference type="InterPro" id="IPR036426">
    <property type="entry name" value="Bulb-type_lectin_dom_sf"/>
</dbReference>
<dbReference type="PANTHER" id="PTHR47976">
    <property type="entry name" value="G-TYPE LECTIN S-RECEPTOR-LIKE SERINE/THREONINE-PROTEIN KINASE SD2-5"/>
    <property type="match status" value="1"/>
</dbReference>
<dbReference type="AlphaFoldDB" id="A0A251T5B4"/>
<dbReference type="OMA" id="RTGRCYL"/>
<dbReference type="Pfam" id="PF01453">
    <property type="entry name" value="B_lectin"/>
    <property type="match status" value="1"/>
</dbReference>
<dbReference type="GO" id="GO:0030246">
    <property type="term" value="F:carbohydrate binding"/>
    <property type="evidence" value="ECO:0007669"/>
    <property type="project" value="UniProtKB-KW"/>
</dbReference>
<protein>
    <submittedName>
        <fullName evidence="5">Putative bulb-type lectin domain-containing protein</fullName>
    </submittedName>
</protein>
<keyword evidence="6" id="KW-1185">Reference proteome</keyword>
<proteinExistence type="predicted"/>
<dbReference type="FunFam" id="2.90.10.10:FF:000039">
    <property type="entry name" value="G-type lectin S-receptor-like serine/threonine-protein kinase SD2-5"/>
    <property type="match status" value="1"/>
</dbReference>
<reference evidence="6" key="1">
    <citation type="journal article" date="2017" name="Nature">
        <title>The sunflower genome provides insights into oil metabolism, flowering and Asterid evolution.</title>
        <authorList>
            <person name="Badouin H."/>
            <person name="Gouzy J."/>
            <person name="Grassa C.J."/>
            <person name="Murat F."/>
            <person name="Staton S.E."/>
            <person name="Cottret L."/>
            <person name="Lelandais-Briere C."/>
            <person name="Owens G.L."/>
            <person name="Carrere S."/>
            <person name="Mayjonade B."/>
            <person name="Legrand L."/>
            <person name="Gill N."/>
            <person name="Kane N.C."/>
            <person name="Bowers J.E."/>
            <person name="Hubner S."/>
            <person name="Bellec A."/>
            <person name="Berard A."/>
            <person name="Berges H."/>
            <person name="Blanchet N."/>
            <person name="Boniface M.C."/>
            <person name="Brunel D."/>
            <person name="Catrice O."/>
            <person name="Chaidir N."/>
            <person name="Claudel C."/>
            <person name="Donnadieu C."/>
            <person name="Faraut T."/>
            <person name="Fievet G."/>
            <person name="Helmstetter N."/>
            <person name="King M."/>
            <person name="Knapp S.J."/>
            <person name="Lai Z."/>
            <person name="Le Paslier M.C."/>
            <person name="Lippi Y."/>
            <person name="Lorenzon L."/>
            <person name="Mandel J.R."/>
            <person name="Marage G."/>
            <person name="Marchand G."/>
            <person name="Marquand E."/>
            <person name="Bret-Mestries E."/>
            <person name="Morien E."/>
            <person name="Nambeesan S."/>
            <person name="Nguyen T."/>
            <person name="Pegot-Espagnet P."/>
            <person name="Pouilly N."/>
            <person name="Raftis F."/>
            <person name="Sallet E."/>
            <person name="Schiex T."/>
            <person name="Thomas J."/>
            <person name="Vandecasteele C."/>
            <person name="Vares D."/>
            <person name="Vear F."/>
            <person name="Vautrin S."/>
            <person name="Crespi M."/>
            <person name="Mangin B."/>
            <person name="Burke J.M."/>
            <person name="Salse J."/>
            <person name="Munos S."/>
            <person name="Vincourt P."/>
            <person name="Rieseberg L.H."/>
            <person name="Langlade N.B."/>
        </authorList>
    </citation>
    <scope>NUCLEOTIDE SEQUENCE [LARGE SCALE GENOMIC DNA]</scope>
    <source>
        <strain evidence="6">cv. SF193</strain>
    </source>
</reference>
<evidence type="ECO:0000256" key="3">
    <source>
        <dbReference type="SAM" id="SignalP"/>
    </source>
</evidence>
<name>A0A251T5B4_HELAN</name>
<dbReference type="PANTHER" id="PTHR47976:SF112">
    <property type="entry name" value="BULB-TYPE LECTIN DOMAIN-CONTAINING PROTEIN"/>
    <property type="match status" value="1"/>
</dbReference>
<gene>
    <name evidence="5" type="ORF">HannXRQ_Chr12g0369691</name>
</gene>
<dbReference type="EMBL" id="CM007901">
    <property type="protein sequence ID" value="OTG05091.1"/>
    <property type="molecule type" value="Genomic_DNA"/>
</dbReference>
<dbReference type="OrthoDB" id="4062651at2759"/>
<keyword evidence="1 3" id="KW-0732">Signal</keyword>
<dbReference type="Proteomes" id="UP000215914">
    <property type="component" value="Chromosome 12"/>
</dbReference>
<sequence>MDLLSFSLVSHLFPLFLILNCYSTGAQPPIDYPTANLSTTWTNNESLTHSVDFRDGSRVRAILLRGSLGPKFACGFYCNGSCTSYLFSIFIVQTNSASGTIQQMVFPQVVWSANRDHPVSDGAILTLTSAGGLALHEVNGSTVWTTNTTGKSVAGLNLTDDGNLVLFDIHRSVVWQSFDYPTDCLLPGQTLRQGQQLIPSVSFTNWTAQKGLFSLQVTEKGLFAYVGSNPPQAYYSKPVSGNNANKGRGYVRFLNGSLSLFILYDDLSIPDGKITMPKVSSSQYMKLMPDGHLQVFEWKADTWSVVADPFNSYLEKCRNPLACGRNSLCSGNLKCRCLLRVKMVIKRVSER</sequence>
<evidence type="ECO:0000256" key="1">
    <source>
        <dbReference type="ARBA" id="ARBA00022729"/>
    </source>
</evidence>
<organism evidence="5 6">
    <name type="scientific">Helianthus annuus</name>
    <name type="common">Common sunflower</name>
    <dbReference type="NCBI Taxonomy" id="4232"/>
    <lineage>
        <taxon>Eukaryota</taxon>
        <taxon>Viridiplantae</taxon>
        <taxon>Streptophyta</taxon>
        <taxon>Embryophyta</taxon>
        <taxon>Tracheophyta</taxon>
        <taxon>Spermatophyta</taxon>
        <taxon>Magnoliopsida</taxon>
        <taxon>eudicotyledons</taxon>
        <taxon>Gunneridae</taxon>
        <taxon>Pentapetalae</taxon>
        <taxon>asterids</taxon>
        <taxon>campanulids</taxon>
        <taxon>Asterales</taxon>
        <taxon>Asteraceae</taxon>
        <taxon>Asteroideae</taxon>
        <taxon>Heliantheae alliance</taxon>
        <taxon>Heliantheae</taxon>
        <taxon>Helianthus</taxon>
    </lineage>
</organism>
<dbReference type="SUPFAM" id="SSF51110">
    <property type="entry name" value="alpha-D-mannose-specific plant lectins"/>
    <property type="match status" value="1"/>
</dbReference>
<dbReference type="PROSITE" id="PS50927">
    <property type="entry name" value="BULB_LECTIN"/>
    <property type="match status" value="1"/>
</dbReference>
<accession>A0A251T5B4</accession>
<dbReference type="InParanoid" id="A0A251T5B4"/>
<keyword evidence="5" id="KW-0430">Lectin</keyword>
<dbReference type="CDD" id="cd00028">
    <property type="entry name" value="B_lectin"/>
    <property type="match status" value="1"/>
</dbReference>
<dbReference type="Gene3D" id="2.90.10.30">
    <property type="match status" value="1"/>
</dbReference>
<dbReference type="FunFam" id="2.90.10.30:FF:000003">
    <property type="entry name" value="Os04g0303100 protein"/>
    <property type="match status" value="1"/>
</dbReference>
<evidence type="ECO:0000256" key="2">
    <source>
        <dbReference type="ARBA" id="ARBA00023180"/>
    </source>
</evidence>
<evidence type="ECO:0000313" key="5">
    <source>
        <dbReference type="EMBL" id="OTG05091.1"/>
    </source>
</evidence>
<dbReference type="InterPro" id="IPR051343">
    <property type="entry name" value="G-type_lectin_kinases/EP1-like"/>
</dbReference>
<feature type="domain" description="Bulb-type lectin" evidence="4">
    <location>
        <begin position="38"/>
        <end position="179"/>
    </location>
</feature>
<dbReference type="SMART" id="SM00108">
    <property type="entry name" value="B_lectin"/>
    <property type="match status" value="1"/>
</dbReference>